<dbReference type="AlphaFoldDB" id="M7C7R1"/>
<gene>
    <name evidence="1" type="ORF">UY3_02203</name>
</gene>
<dbReference type="STRING" id="8469.M7C7R1"/>
<accession>M7C7R1</accession>
<organism evidence="1 2">
    <name type="scientific">Chelonia mydas</name>
    <name type="common">Green sea-turtle</name>
    <name type="synonym">Chelonia agassizi</name>
    <dbReference type="NCBI Taxonomy" id="8469"/>
    <lineage>
        <taxon>Eukaryota</taxon>
        <taxon>Metazoa</taxon>
        <taxon>Chordata</taxon>
        <taxon>Craniata</taxon>
        <taxon>Vertebrata</taxon>
        <taxon>Euteleostomi</taxon>
        <taxon>Archelosauria</taxon>
        <taxon>Testudinata</taxon>
        <taxon>Testudines</taxon>
        <taxon>Cryptodira</taxon>
        <taxon>Durocryptodira</taxon>
        <taxon>Americhelydia</taxon>
        <taxon>Chelonioidea</taxon>
        <taxon>Cheloniidae</taxon>
        <taxon>Chelonia</taxon>
    </lineage>
</organism>
<sequence length="120" mass="12723">MGEAVARVARKVNETVENGADSLDLADCKLMMFPIGIYKVMRNVAEGIHLITLANNELKSVTSKFITTFSQMRELGAERAAGAAAAGRKPSFEGYAAPGGSAAFRVQHPSSNSCTPATQF</sequence>
<keyword evidence="2" id="KW-1185">Reference proteome</keyword>
<evidence type="ECO:0000313" key="1">
    <source>
        <dbReference type="EMBL" id="EMP40603.1"/>
    </source>
</evidence>
<reference evidence="2" key="1">
    <citation type="journal article" date="2013" name="Nat. Genet.">
        <title>The draft genomes of soft-shell turtle and green sea turtle yield insights into the development and evolution of the turtle-specific body plan.</title>
        <authorList>
            <person name="Wang Z."/>
            <person name="Pascual-Anaya J."/>
            <person name="Zadissa A."/>
            <person name="Li W."/>
            <person name="Niimura Y."/>
            <person name="Huang Z."/>
            <person name="Li C."/>
            <person name="White S."/>
            <person name="Xiong Z."/>
            <person name="Fang D."/>
            <person name="Wang B."/>
            <person name="Ming Y."/>
            <person name="Chen Y."/>
            <person name="Zheng Y."/>
            <person name="Kuraku S."/>
            <person name="Pignatelli M."/>
            <person name="Herrero J."/>
            <person name="Beal K."/>
            <person name="Nozawa M."/>
            <person name="Li Q."/>
            <person name="Wang J."/>
            <person name="Zhang H."/>
            <person name="Yu L."/>
            <person name="Shigenobu S."/>
            <person name="Wang J."/>
            <person name="Liu J."/>
            <person name="Flicek P."/>
            <person name="Searle S."/>
            <person name="Wang J."/>
            <person name="Kuratani S."/>
            <person name="Yin Y."/>
            <person name="Aken B."/>
            <person name="Zhang G."/>
            <person name="Irie N."/>
        </authorList>
    </citation>
    <scope>NUCLEOTIDE SEQUENCE [LARGE SCALE GENOMIC DNA]</scope>
</reference>
<evidence type="ECO:0000313" key="2">
    <source>
        <dbReference type="Proteomes" id="UP000031443"/>
    </source>
</evidence>
<proteinExistence type="predicted"/>
<dbReference type="EMBL" id="KB508622">
    <property type="protein sequence ID" value="EMP40603.1"/>
    <property type="molecule type" value="Genomic_DNA"/>
</dbReference>
<dbReference type="eggNOG" id="KOG4579">
    <property type="taxonomic scope" value="Eukaryota"/>
</dbReference>
<dbReference type="Proteomes" id="UP000031443">
    <property type="component" value="Unassembled WGS sequence"/>
</dbReference>
<protein>
    <submittedName>
        <fullName evidence="1">Leucine-rich repeat-containing protein 20</fullName>
    </submittedName>
</protein>
<name>M7C7R1_CHEMY</name>